<dbReference type="Proteomes" id="UP000286954">
    <property type="component" value="Chromosome"/>
</dbReference>
<dbReference type="Pfam" id="PF10098">
    <property type="entry name" value="DUF2336"/>
    <property type="match status" value="1"/>
</dbReference>
<name>A0A3T0EAZ8_9PROT</name>
<protein>
    <submittedName>
        <fullName evidence="1">Uncharacterized protein</fullName>
    </submittedName>
</protein>
<gene>
    <name evidence="1" type="ORF">X907_2090</name>
</gene>
<keyword evidence="2" id="KW-1185">Reference proteome</keyword>
<evidence type="ECO:0000313" key="1">
    <source>
        <dbReference type="EMBL" id="AZU04613.1"/>
    </source>
</evidence>
<accession>A0A3T0EAZ8</accession>
<sequence>MDIESKLHHLTGLAREKSSERRRALLREVTDLFFEDTPKNGTGAHQQFDAVLSTLAAQTAQDARAELARRFADAPMAPRGLVMQLARDAIEVAAPILAQSGVLTEDDLIAIATEAGEEHRRAMATREAVPERLSDAIVANGDDETLARLVANDGARLSRGAFETVTRRAETSPVLQAPIVNRADTPADLLGDLMSVVETSLRDRIMKRFETLDPAIAEAALAASHARLEARIASDKAIADARKFVTTRRMRKELDGSLLVRLLREGERVKCCVALSELADVDYSAAQRALDHRSPDGLALVCKAAGFDKALFVTLAILRGQTSTNLSADAQVLGALYTSLSKEDAERAMRFWRMRKDMQAA</sequence>
<dbReference type="AlphaFoldDB" id="A0A3T0EAZ8"/>
<reference evidence="1 2" key="1">
    <citation type="submission" date="2016-12" db="EMBL/GenBank/DDBJ databases">
        <title>The genome of dimorphic prosthecate Glycocaulis alkaliphilus 6b-8t, isolated from crude oil dictates its adaptability in petroleum environments.</title>
        <authorList>
            <person name="Wu X.-L."/>
            <person name="Geng S."/>
        </authorList>
    </citation>
    <scope>NUCLEOTIDE SEQUENCE [LARGE SCALE GENOMIC DNA]</scope>
    <source>
        <strain evidence="1 2">6B-8</strain>
    </source>
</reference>
<dbReference type="RefSeq" id="WP_127567692.1">
    <property type="nucleotide sequence ID" value="NZ_BMFB01000001.1"/>
</dbReference>
<dbReference type="InterPro" id="IPR019285">
    <property type="entry name" value="DUF2336"/>
</dbReference>
<organism evidence="1 2">
    <name type="scientific">Glycocaulis alkaliphilus</name>
    <dbReference type="NCBI Taxonomy" id="1434191"/>
    <lineage>
        <taxon>Bacteria</taxon>
        <taxon>Pseudomonadati</taxon>
        <taxon>Pseudomonadota</taxon>
        <taxon>Alphaproteobacteria</taxon>
        <taxon>Maricaulales</taxon>
        <taxon>Maricaulaceae</taxon>
        <taxon>Glycocaulis</taxon>
    </lineage>
</organism>
<dbReference type="EMBL" id="CP018911">
    <property type="protein sequence ID" value="AZU04613.1"/>
    <property type="molecule type" value="Genomic_DNA"/>
</dbReference>
<dbReference type="KEGG" id="gak:X907_2090"/>
<proteinExistence type="predicted"/>
<dbReference type="OrthoDB" id="8433768at2"/>
<evidence type="ECO:0000313" key="2">
    <source>
        <dbReference type="Proteomes" id="UP000286954"/>
    </source>
</evidence>